<protein>
    <submittedName>
        <fullName evidence="4">EEF-1B gamma subunit-like protein</fullName>
    </submittedName>
</protein>
<sequence length="160" mass="17647">MFGKIYSFMPNGRVFKILAAAKLNGLELEIADYQHTITNQTPDFLAKFPVGKVPVFEGSDGLCLSESDAIAQYMAQSGPRASQLLGHNASSSAQIRQWISFTDSELTSHVIDLVLWRVGLGVFNAEVETRALAGVEKGLAVLERRLRGRTWLVGEEDCWC</sequence>
<name>A0A8H4QEA1_9HYPO</name>
<dbReference type="PROSITE" id="PS50405">
    <property type="entry name" value="GST_CTER"/>
    <property type="match status" value="1"/>
</dbReference>
<gene>
    <name evidence="4" type="ORF">GQ602_001421</name>
</gene>
<dbReference type="SUPFAM" id="SSF52833">
    <property type="entry name" value="Thioredoxin-like"/>
    <property type="match status" value="1"/>
</dbReference>
<dbReference type="InterPro" id="IPR040079">
    <property type="entry name" value="Glutathione_S-Trfase"/>
</dbReference>
<dbReference type="Proteomes" id="UP000562929">
    <property type="component" value="Unassembled WGS sequence"/>
</dbReference>
<dbReference type="AlphaFoldDB" id="A0A8H4QEA1"/>
<dbReference type="Gene3D" id="1.20.1050.10">
    <property type="match status" value="1"/>
</dbReference>
<dbReference type="FunFam" id="3.40.30.10:FF:000142">
    <property type="entry name" value="Elongation factor 1 gamma"/>
    <property type="match status" value="1"/>
</dbReference>
<dbReference type="InterPro" id="IPR036282">
    <property type="entry name" value="Glutathione-S-Trfase_C_sf"/>
</dbReference>
<dbReference type="InterPro" id="IPR050802">
    <property type="entry name" value="EF-GSTs"/>
</dbReference>
<dbReference type="SUPFAM" id="SSF47616">
    <property type="entry name" value="GST C-terminal domain-like"/>
    <property type="match status" value="1"/>
</dbReference>
<organism evidence="4 5">
    <name type="scientific">Ophiocordyceps camponoti-floridani</name>
    <dbReference type="NCBI Taxonomy" id="2030778"/>
    <lineage>
        <taxon>Eukaryota</taxon>
        <taxon>Fungi</taxon>
        <taxon>Dikarya</taxon>
        <taxon>Ascomycota</taxon>
        <taxon>Pezizomycotina</taxon>
        <taxon>Sordariomycetes</taxon>
        <taxon>Hypocreomycetidae</taxon>
        <taxon>Hypocreales</taxon>
        <taxon>Ophiocordycipitaceae</taxon>
        <taxon>Ophiocordyceps</taxon>
    </lineage>
</organism>
<dbReference type="Gene3D" id="3.40.30.10">
    <property type="entry name" value="Glutaredoxin"/>
    <property type="match status" value="1"/>
</dbReference>
<evidence type="ECO:0000259" key="2">
    <source>
        <dbReference type="PROSITE" id="PS50404"/>
    </source>
</evidence>
<dbReference type="Pfam" id="PF02798">
    <property type="entry name" value="GST_N"/>
    <property type="match status" value="1"/>
</dbReference>
<dbReference type="GO" id="GO:0005634">
    <property type="term" value="C:nucleus"/>
    <property type="evidence" value="ECO:0007669"/>
    <property type="project" value="TreeGrafter"/>
</dbReference>
<dbReference type="GO" id="GO:0006414">
    <property type="term" value="P:translational elongation"/>
    <property type="evidence" value="ECO:0007669"/>
    <property type="project" value="TreeGrafter"/>
</dbReference>
<comment type="similarity">
    <text evidence="1">Belongs to the GST superfamily.</text>
</comment>
<feature type="domain" description="GST N-terminal" evidence="2">
    <location>
        <begin position="1"/>
        <end position="82"/>
    </location>
</feature>
<dbReference type="InterPro" id="IPR010987">
    <property type="entry name" value="Glutathione-S-Trfase_C-like"/>
</dbReference>
<dbReference type="InterPro" id="IPR004045">
    <property type="entry name" value="Glutathione_S-Trfase_N"/>
</dbReference>
<keyword evidence="5" id="KW-1185">Reference proteome</keyword>
<dbReference type="PROSITE" id="PS50404">
    <property type="entry name" value="GST_NTER"/>
    <property type="match status" value="1"/>
</dbReference>
<evidence type="ECO:0000313" key="4">
    <source>
        <dbReference type="EMBL" id="KAF4595808.1"/>
    </source>
</evidence>
<proteinExistence type="inferred from homology"/>
<evidence type="ECO:0000313" key="5">
    <source>
        <dbReference type="Proteomes" id="UP000562929"/>
    </source>
</evidence>
<dbReference type="PANTHER" id="PTHR43986">
    <property type="entry name" value="ELONGATION FACTOR 1-GAMMA"/>
    <property type="match status" value="1"/>
</dbReference>
<dbReference type="OrthoDB" id="249703at2759"/>
<comment type="caution">
    <text evidence="4">The sequence shown here is derived from an EMBL/GenBank/DDBJ whole genome shotgun (WGS) entry which is preliminary data.</text>
</comment>
<dbReference type="EMBL" id="JAACLJ010000001">
    <property type="protein sequence ID" value="KAF4595808.1"/>
    <property type="molecule type" value="Genomic_DNA"/>
</dbReference>
<dbReference type="CDD" id="cd03044">
    <property type="entry name" value="GST_N_EF1Bgamma"/>
    <property type="match status" value="1"/>
</dbReference>
<dbReference type="InterPro" id="IPR036249">
    <property type="entry name" value="Thioredoxin-like_sf"/>
</dbReference>
<dbReference type="PANTHER" id="PTHR43986:SF10">
    <property type="entry name" value="ELONGATION FACTOR EEF-1B GAMMA SUBUNIT, PUTATIVE (AFU_ORTHOLOGUE AFUA_1G17120)-RELATED"/>
    <property type="match status" value="1"/>
</dbReference>
<evidence type="ECO:0000256" key="1">
    <source>
        <dbReference type="ARBA" id="ARBA00007409"/>
    </source>
</evidence>
<accession>A0A8H4QEA1</accession>
<feature type="domain" description="GST C-terminal" evidence="3">
    <location>
        <begin position="88"/>
        <end position="160"/>
    </location>
</feature>
<evidence type="ECO:0000259" key="3">
    <source>
        <dbReference type="PROSITE" id="PS50405"/>
    </source>
</evidence>
<dbReference type="GO" id="GO:0005737">
    <property type="term" value="C:cytoplasm"/>
    <property type="evidence" value="ECO:0007669"/>
    <property type="project" value="TreeGrafter"/>
</dbReference>
<dbReference type="SFLD" id="SFLDG00358">
    <property type="entry name" value="Main_(cytGST)"/>
    <property type="match status" value="1"/>
</dbReference>
<dbReference type="SFLD" id="SFLDS00019">
    <property type="entry name" value="Glutathione_Transferase_(cytos"/>
    <property type="match status" value="1"/>
</dbReference>
<reference evidence="4 5" key="1">
    <citation type="journal article" date="2020" name="G3 (Bethesda)">
        <title>Genetic Underpinnings of Host Manipulation by Ophiocordyceps as Revealed by Comparative Transcriptomics.</title>
        <authorList>
            <person name="Will I."/>
            <person name="Das B."/>
            <person name="Trinh T."/>
            <person name="Brachmann A."/>
            <person name="Ohm R.A."/>
            <person name="de Bekker C."/>
        </authorList>
    </citation>
    <scope>NUCLEOTIDE SEQUENCE [LARGE SCALE GENOMIC DNA]</scope>
    <source>
        <strain evidence="4 5">EC05</strain>
    </source>
</reference>